<dbReference type="Proteomes" id="UP000192746">
    <property type="component" value="Unassembled WGS sequence"/>
</dbReference>
<sequence length="480" mass="52681">MKNKLIKVSTLIIAAALTFTSCDTVDFNDTNVNNNDPSNPTPASLLTNAERSLSDYVGATTPNMYVQYISNGQYPEESQYGTLNWSFNGLYAILTDLNGVIELNSNEETAVSSLAGGSNANQIAAATILRAYILESMTLRWGRIPYTEALQGTDNIYPSYDSQEDIYNGLFEEINYALSIIDGGNGPTGDFIFEGDMSQWEAFGNTLKMVMALRLSEANPTLGSSMFNEALGNAIASNDGNLFYPYLADENNDNPWEDRFLAPNFRRDYAVSDVFVDYLVGTGSSTDPEDPRLYSMAQPATSAGDFIGAPYGQQNSAINDYSFITADVINNQTAPLYIFTYSEVLFARAEAAELGWTSEDADALYEDAIQASMDQWGVSADDATAYIAANPYSGIESISYEKWVSLYLQGYESWAEWRRYLASDNEVDLIIPSTLLSGATDIPNRQAYSATAGNLNEDAYEEAVSAQGPDDLNTTLWIFE</sequence>
<dbReference type="AlphaFoldDB" id="A0A1Y1T4Q3"/>
<dbReference type="STRING" id="1185767.IIF7_08675"/>
<proteinExistence type="predicted"/>
<dbReference type="RefSeq" id="WP_084841300.1">
    <property type="nucleotide sequence ID" value="NZ_ARYN01000007.1"/>
</dbReference>
<dbReference type="Gene3D" id="1.25.40.390">
    <property type="match status" value="1"/>
</dbReference>
<dbReference type="EMBL" id="ARYN01000007">
    <property type="protein sequence ID" value="ORL45712.1"/>
    <property type="molecule type" value="Genomic_DNA"/>
</dbReference>
<dbReference type="InterPro" id="IPR011990">
    <property type="entry name" value="TPR-like_helical_dom_sf"/>
</dbReference>
<dbReference type="OrthoDB" id="725917at2"/>
<comment type="caution">
    <text evidence="2">The sequence shown here is derived from an EMBL/GenBank/DDBJ whole genome shotgun (WGS) entry which is preliminary data.</text>
</comment>
<evidence type="ECO:0000256" key="1">
    <source>
        <dbReference type="SAM" id="SignalP"/>
    </source>
</evidence>
<dbReference type="Pfam" id="PF12771">
    <property type="entry name" value="SusD-like_2"/>
    <property type="match status" value="1"/>
</dbReference>
<keyword evidence="2" id="KW-0449">Lipoprotein</keyword>
<reference evidence="2 3" key="1">
    <citation type="submission" date="2013-04" db="EMBL/GenBank/DDBJ databases">
        <title>Zunongwangia sp. 22II14-10F7 Genome Sequencing.</title>
        <authorList>
            <person name="Lai Q."/>
            <person name="Shao Z."/>
        </authorList>
    </citation>
    <scope>NUCLEOTIDE SEQUENCE [LARGE SCALE GENOMIC DNA]</scope>
    <source>
        <strain evidence="2 3">22II14-10F7</strain>
    </source>
</reference>
<dbReference type="PROSITE" id="PS51257">
    <property type="entry name" value="PROKAR_LIPOPROTEIN"/>
    <property type="match status" value="1"/>
</dbReference>
<dbReference type="InterPro" id="IPR041662">
    <property type="entry name" value="SusD-like_2"/>
</dbReference>
<organism evidence="2 3">
    <name type="scientific">Zunongwangia atlantica 22II14-10F7</name>
    <dbReference type="NCBI Taxonomy" id="1185767"/>
    <lineage>
        <taxon>Bacteria</taxon>
        <taxon>Pseudomonadati</taxon>
        <taxon>Bacteroidota</taxon>
        <taxon>Flavobacteriia</taxon>
        <taxon>Flavobacteriales</taxon>
        <taxon>Flavobacteriaceae</taxon>
        <taxon>Zunongwangia</taxon>
    </lineage>
</organism>
<evidence type="ECO:0000313" key="2">
    <source>
        <dbReference type="EMBL" id="ORL45712.1"/>
    </source>
</evidence>
<name>A0A1Y1T4Q3_9FLAO</name>
<evidence type="ECO:0000313" key="3">
    <source>
        <dbReference type="Proteomes" id="UP000192746"/>
    </source>
</evidence>
<dbReference type="SUPFAM" id="SSF48452">
    <property type="entry name" value="TPR-like"/>
    <property type="match status" value="1"/>
</dbReference>
<keyword evidence="1" id="KW-0732">Signal</keyword>
<keyword evidence="3" id="KW-1185">Reference proteome</keyword>
<feature type="signal peptide" evidence="1">
    <location>
        <begin position="1"/>
        <end position="24"/>
    </location>
</feature>
<accession>A0A1Y1T4Q3</accession>
<gene>
    <name evidence="2" type="ORF">IIF7_08675</name>
</gene>
<feature type="chain" id="PRO_5012010931" evidence="1">
    <location>
        <begin position="25"/>
        <end position="480"/>
    </location>
</feature>
<protein>
    <submittedName>
        <fullName evidence="2">Outer membrane lipoprotein omp19</fullName>
    </submittedName>
</protein>